<gene>
    <name evidence="2" type="ORF">FD21_GL001888</name>
</gene>
<evidence type="ECO:0000313" key="3">
    <source>
        <dbReference type="Proteomes" id="UP000051576"/>
    </source>
</evidence>
<dbReference type="PATRIC" id="fig|1133569.4.peg.2043"/>
<dbReference type="AlphaFoldDB" id="A0A0R2CH35"/>
<keyword evidence="1" id="KW-1133">Transmembrane helix</keyword>
<proteinExistence type="predicted"/>
<dbReference type="eggNOG" id="COG4814">
    <property type="taxonomic scope" value="Bacteria"/>
</dbReference>
<dbReference type="GO" id="GO:0016787">
    <property type="term" value="F:hydrolase activity"/>
    <property type="evidence" value="ECO:0007669"/>
    <property type="project" value="UniProtKB-KW"/>
</dbReference>
<dbReference type="SUPFAM" id="SSF53474">
    <property type="entry name" value="alpha/beta-Hydrolases"/>
    <property type="match status" value="1"/>
</dbReference>
<keyword evidence="1" id="KW-0812">Transmembrane</keyword>
<dbReference type="Gene3D" id="3.40.50.1820">
    <property type="entry name" value="alpha/beta hydrolase"/>
    <property type="match status" value="1"/>
</dbReference>
<protein>
    <submittedName>
        <fullName evidence="2">Cell surface hydrolase</fullName>
    </submittedName>
</protein>
<keyword evidence="3" id="KW-1185">Reference proteome</keyword>
<evidence type="ECO:0000313" key="2">
    <source>
        <dbReference type="EMBL" id="KRM89316.1"/>
    </source>
</evidence>
<dbReference type="InterPro" id="IPR010315">
    <property type="entry name" value="DUF915_hydro-like"/>
</dbReference>
<keyword evidence="1" id="KW-0472">Membrane</keyword>
<comment type="caution">
    <text evidence="2">The sequence shown here is derived from an EMBL/GenBank/DDBJ whole genome shotgun (WGS) entry which is preliminary data.</text>
</comment>
<evidence type="ECO:0000256" key="1">
    <source>
        <dbReference type="SAM" id="Phobius"/>
    </source>
</evidence>
<name>A0A0R2CH35_9LACO</name>
<reference evidence="2 3" key="1">
    <citation type="journal article" date="2015" name="Genome Announc.">
        <title>Expanding the biotechnology potential of lactobacilli through comparative genomics of 213 strains and associated genera.</title>
        <authorList>
            <person name="Sun Z."/>
            <person name="Harris H.M."/>
            <person name="McCann A."/>
            <person name="Guo C."/>
            <person name="Argimon S."/>
            <person name="Zhang W."/>
            <person name="Yang X."/>
            <person name="Jeffery I.B."/>
            <person name="Cooney J.C."/>
            <person name="Kagawa T.F."/>
            <person name="Liu W."/>
            <person name="Song Y."/>
            <person name="Salvetti E."/>
            <person name="Wrobel A."/>
            <person name="Rasinkangas P."/>
            <person name="Parkhill J."/>
            <person name="Rea M.C."/>
            <person name="O'Sullivan O."/>
            <person name="Ritari J."/>
            <person name="Douillard F.P."/>
            <person name="Paul Ross R."/>
            <person name="Yang R."/>
            <person name="Briner A.E."/>
            <person name="Felis G.E."/>
            <person name="de Vos W.M."/>
            <person name="Barrangou R."/>
            <person name="Klaenhammer T.R."/>
            <person name="Caufield P.W."/>
            <person name="Cui Y."/>
            <person name="Zhang H."/>
            <person name="O'Toole P.W."/>
        </authorList>
    </citation>
    <scope>NUCLEOTIDE SEQUENCE [LARGE SCALE GENOMIC DNA]</scope>
    <source>
        <strain evidence="2 3">DSM 20605</strain>
    </source>
</reference>
<sequence>MGWMKRYYGLWVVLAILGVTMVGWTKGSQTNNRTQTPTFFLHGYGSSYRAELFFVRKAKQAGVTDSVVRANVLPTGKVLLQHSATWRRNSRNPIVEVDFVDNRDRNYHQDADWLADVLHRLQRKYHFHKYNVVAHSMGNLDLMYYLLGDKRLSGLKLKHQVDIAGPFDGSNIDGYSFLNNRLQKNGLPTRLSFFYHYFLTHRDHYSFDQTRVMNIYGNLNNGSNSDGRVSTVSARSLKYLLQHRAKSYQQIKISGASAQHSQLHHNLKVSRLINQFLWKAS</sequence>
<dbReference type="Proteomes" id="UP000051576">
    <property type="component" value="Unassembled WGS sequence"/>
</dbReference>
<dbReference type="Pfam" id="PF06028">
    <property type="entry name" value="DUF915"/>
    <property type="match status" value="1"/>
</dbReference>
<accession>A0A0R2CH35</accession>
<feature type="transmembrane region" description="Helical" evidence="1">
    <location>
        <begin position="7"/>
        <end position="25"/>
    </location>
</feature>
<keyword evidence="2" id="KW-0378">Hydrolase</keyword>
<dbReference type="STRING" id="1133569.FD21_GL001888"/>
<organism evidence="2 3">
    <name type="scientific">Liquorilactobacillus vini DSM 20605</name>
    <dbReference type="NCBI Taxonomy" id="1133569"/>
    <lineage>
        <taxon>Bacteria</taxon>
        <taxon>Bacillati</taxon>
        <taxon>Bacillota</taxon>
        <taxon>Bacilli</taxon>
        <taxon>Lactobacillales</taxon>
        <taxon>Lactobacillaceae</taxon>
        <taxon>Liquorilactobacillus</taxon>
    </lineage>
</organism>
<dbReference type="EMBL" id="AYYX01000007">
    <property type="protein sequence ID" value="KRM89316.1"/>
    <property type="molecule type" value="Genomic_DNA"/>
</dbReference>
<dbReference type="InterPro" id="IPR029058">
    <property type="entry name" value="AB_hydrolase_fold"/>
</dbReference>